<dbReference type="OrthoDB" id="9795587at2"/>
<dbReference type="RefSeq" id="WP_091109925.1">
    <property type="nucleotide sequence ID" value="NZ_BKAF01000001.1"/>
</dbReference>
<proteinExistence type="predicted"/>
<evidence type="ECO:0000313" key="3">
    <source>
        <dbReference type="EMBL" id="SFH66948.1"/>
    </source>
</evidence>
<feature type="transmembrane region" description="Helical" evidence="1">
    <location>
        <begin position="167"/>
        <end position="189"/>
    </location>
</feature>
<feature type="transmembrane region" description="Helical" evidence="1">
    <location>
        <begin position="96"/>
        <end position="114"/>
    </location>
</feature>
<dbReference type="PANTHER" id="PTHR19372">
    <property type="entry name" value="SULFITE REDUCTASE"/>
    <property type="match status" value="1"/>
</dbReference>
<dbReference type="EMBL" id="FOQG01000001">
    <property type="protein sequence ID" value="SFH66948.1"/>
    <property type="molecule type" value="Genomic_DNA"/>
</dbReference>
<dbReference type="SUPFAM" id="SSF81296">
    <property type="entry name" value="E set domains"/>
    <property type="match status" value="1"/>
</dbReference>
<dbReference type="GO" id="GO:0006790">
    <property type="term" value="P:sulfur compound metabolic process"/>
    <property type="evidence" value="ECO:0007669"/>
    <property type="project" value="TreeGrafter"/>
</dbReference>
<gene>
    <name evidence="3" type="ORF">SAMN05216561_101383</name>
</gene>
<keyword evidence="4" id="KW-1185">Reference proteome</keyword>
<dbReference type="STRING" id="1005945.SAMN05216561_101383"/>
<reference evidence="3 4" key="1">
    <citation type="submission" date="2016-10" db="EMBL/GenBank/DDBJ databases">
        <authorList>
            <person name="de Groot N.N."/>
        </authorList>
    </citation>
    <scope>NUCLEOTIDE SEQUENCE [LARGE SCALE GENOMIC DNA]</scope>
    <source>
        <strain evidence="3 4">CGMCC 1.11156</strain>
    </source>
</reference>
<dbReference type="Gene3D" id="3.90.420.10">
    <property type="entry name" value="Oxidoreductase, molybdopterin-binding domain"/>
    <property type="match status" value="1"/>
</dbReference>
<dbReference type="InterPro" id="IPR000572">
    <property type="entry name" value="OxRdtase_Mopterin-bd_dom"/>
</dbReference>
<dbReference type="Proteomes" id="UP000198649">
    <property type="component" value="Unassembled WGS sequence"/>
</dbReference>
<evidence type="ECO:0000256" key="1">
    <source>
        <dbReference type="SAM" id="Phobius"/>
    </source>
</evidence>
<protein>
    <submittedName>
        <fullName evidence="3">DMSO/TMAO reductase YedYZ, molybdopterin-dependent catalytic subunit</fullName>
    </submittedName>
</protein>
<dbReference type="AlphaFoldDB" id="A0A1I3BX72"/>
<feature type="transmembrane region" description="Helical" evidence="1">
    <location>
        <begin position="120"/>
        <end position="137"/>
    </location>
</feature>
<dbReference type="GO" id="GO:0020037">
    <property type="term" value="F:heme binding"/>
    <property type="evidence" value="ECO:0007669"/>
    <property type="project" value="TreeGrafter"/>
</dbReference>
<keyword evidence="1" id="KW-0812">Transmembrane</keyword>
<feature type="domain" description="Oxidoreductase molybdopterin-binding" evidence="2">
    <location>
        <begin position="243"/>
        <end position="393"/>
    </location>
</feature>
<evidence type="ECO:0000259" key="2">
    <source>
        <dbReference type="Pfam" id="PF00174"/>
    </source>
</evidence>
<dbReference type="GO" id="GO:0043546">
    <property type="term" value="F:molybdopterin cofactor binding"/>
    <property type="evidence" value="ECO:0007669"/>
    <property type="project" value="TreeGrafter"/>
</dbReference>
<dbReference type="PANTHER" id="PTHR19372:SF7">
    <property type="entry name" value="SULFITE OXIDASE, MITOCHONDRIAL"/>
    <property type="match status" value="1"/>
</dbReference>
<dbReference type="Gene3D" id="2.60.40.650">
    <property type="match status" value="1"/>
</dbReference>
<dbReference type="InterPro" id="IPR014756">
    <property type="entry name" value="Ig_E-set"/>
</dbReference>
<dbReference type="InterPro" id="IPR036374">
    <property type="entry name" value="OxRdtase_Mopterin-bd_sf"/>
</dbReference>
<dbReference type="Pfam" id="PF00174">
    <property type="entry name" value="Oxidored_molyb"/>
    <property type="match status" value="1"/>
</dbReference>
<accession>A0A1I3BX72</accession>
<dbReference type="SUPFAM" id="SSF56524">
    <property type="entry name" value="Oxidoreductase molybdopterin-binding domain"/>
    <property type="match status" value="1"/>
</dbReference>
<organism evidence="3 4">
    <name type="scientific">Nocardioides psychrotolerans</name>
    <dbReference type="NCBI Taxonomy" id="1005945"/>
    <lineage>
        <taxon>Bacteria</taxon>
        <taxon>Bacillati</taxon>
        <taxon>Actinomycetota</taxon>
        <taxon>Actinomycetes</taxon>
        <taxon>Propionibacteriales</taxon>
        <taxon>Nocardioidaceae</taxon>
        <taxon>Nocardioides</taxon>
    </lineage>
</organism>
<name>A0A1I3BX72_9ACTN</name>
<keyword evidence="1" id="KW-0472">Membrane</keyword>
<sequence>MKTTRSAWALAGLLAGLAGLATSYFLAAALSIRESPVVAIAEGIVRLAPGAAVEQGIQTLGTNDKPILVAVILVVACALFAYVGLLARRSSWAPTLVYVVLAVLGGIAVLAPASSSTTDVVPVALGLVTWVVALSLLTEPLRAADRHAAASDEPAPSSPTGQTRRGFVLRAGLVAGAVGVLSLGGRFLGAGRRRVEETRRLLRLNGITEPDVPNAALVDIDGISPWMTPADDFYLIDTAFVKPAIDPKDWSIRIHGMVEQEIVLTYDQLMAREIDESWITICCVSNPVGGPLIGNAWWSGVRLASILAEAGVDPEADAVLQTSEDGWTCGTPIEALTDDRNAMLAVAMNGKPLPIEHGFPVRTIVPGLYGYVSATKWVVDMEVTKFSEFDAYWTTKGWGELGPIKMSSRVEVPGSGDRVDAGEVTFGGTAWAQHTGIAGIEVAVDGGEWLAGEVSSPGTDDTWVQWRAVVDVEPGDHTVRVRATDKTGLVQTGALADVLPDGATGWHTIDFTAS</sequence>
<feature type="transmembrane region" description="Helical" evidence="1">
    <location>
        <begin position="67"/>
        <end position="87"/>
    </location>
</feature>
<evidence type="ECO:0000313" key="4">
    <source>
        <dbReference type="Proteomes" id="UP000198649"/>
    </source>
</evidence>
<dbReference type="GO" id="GO:0008482">
    <property type="term" value="F:sulfite oxidase activity"/>
    <property type="evidence" value="ECO:0007669"/>
    <property type="project" value="TreeGrafter"/>
</dbReference>
<keyword evidence="1" id="KW-1133">Transmembrane helix</keyword>